<sequence length="660" mass="77666">MGVPSLYKWLTMRFPSILAHLKKDFDYNVDNLYLDFNAIIHPCCNKNLNNLKEIDADLYAKLEKYIDTLMAYCKPKRMIYISVDGVAPKAKLNQQRSRRFTSAKETYNSNTIYADPKETCDNPNVNVAFDTNSITPGTDFMARLDDYMNQLIKFKMSTDSAWKNKTVIYSNYKVPGEGEQKIMEYMRMHKMGQKETHVIFSPDADLIFLGLTTPALNLRIMREDVQYRRNQDDQENEDDFMRKKFVMINEQKLKMLIIERLQNEINIPSDGDRLLSDFVFLCFCIGNDFLPCSPGFEIRTNAIEKIAKFLIQTHMLCRDYITHPDGSVNYWVLRKFFAEGLKDEDENLIEKRRNLESSRLRMGEEFDPEKEFKLNREEGKLKYYIEKMGISSEEDLKVACKEYVKGMVWIYKYYFQGCPSWDYYFPYYFAPFMCDLHALKVEQLEFEDSKPLAPFEQLLSVLPAYSMHLLPREYRKFYYDHGYIKIHEKYQDWIQDAGQRGYIHEYNTVYGRLGQKKEDCAGLEVKDIFTFSDLKFRVDDFQKVMDWQYISILPFIKSSEVTDFTTDKRIKLGYEDLERNTAGMSLLYSNKTGLLGEYDSVLKKTNENMQEDEYCGKVYAPMKVSRVGEDVGGYFNYKCAVVVFAFDQGYRKKVIPGDAE</sequence>
<keyword evidence="1" id="KW-0540">Nuclease</keyword>
<evidence type="ECO:0000313" key="6">
    <source>
        <dbReference type="EMBL" id="ORD95032.1"/>
    </source>
</evidence>
<comment type="caution">
    <text evidence="6">The sequence shown here is derived from an EMBL/GenBank/DDBJ whole genome shotgun (WGS) entry which is preliminary data.</text>
</comment>
<evidence type="ECO:0000256" key="1">
    <source>
        <dbReference type="ARBA" id="ARBA00022722"/>
    </source>
</evidence>
<dbReference type="Gene3D" id="1.25.40.1050">
    <property type="match status" value="1"/>
</dbReference>
<dbReference type="CDD" id="cd18673">
    <property type="entry name" value="PIN_XRN1-2-like"/>
    <property type="match status" value="1"/>
</dbReference>
<dbReference type="EMBL" id="LWDP01000005">
    <property type="protein sequence ID" value="ORD95032.1"/>
    <property type="molecule type" value="Genomic_DNA"/>
</dbReference>
<dbReference type="GO" id="GO:0003723">
    <property type="term" value="F:RNA binding"/>
    <property type="evidence" value="ECO:0007669"/>
    <property type="project" value="TreeGrafter"/>
</dbReference>
<feature type="domain" description="Xrn1 helical" evidence="5">
    <location>
        <begin position="355"/>
        <end position="481"/>
    </location>
</feature>
<evidence type="ECO:0000313" key="7">
    <source>
        <dbReference type="Proteomes" id="UP000192639"/>
    </source>
</evidence>
<keyword evidence="7" id="KW-1185">Reference proteome</keyword>
<dbReference type="GO" id="GO:0000956">
    <property type="term" value="P:nuclear-transcribed mRNA catabolic process"/>
    <property type="evidence" value="ECO:0007669"/>
    <property type="project" value="TreeGrafter"/>
</dbReference>
<evidence type="ECO:0000256" key="3">
    <source>
        <dbReference type="ARBA" id="ARBA00022839"/>
    </source>
</evidence>
<dbReference type="InterPro" id="IPR027073">
    <property type="entry name" value="5_3_exoribonuclease"/>
</dbReference>
<evidence type="ECO:0000256" key="2">
    <source>
        <dbReference type="ARBA" id="ARBA00022801"/>
    </source>
</evidence>
<dbReference type="PANTHER" id="PTHR12341">
    <property type="entry name" value="5'-&gt;3' EXORIBONUCLEASE"/>
    <property type="match status" value="1"/>
</dbReference>
<dbReference type="InterPro" id="IPR004859">
    <property type="entry name" value="Xrn1_N"/>
</dbReference>
<gene>
    <name evidence="6" type="primary">XRN4</name>
    <name evidence="6" type="ORF">ECANGB1_1678</name>
</gene>
<accession>A0A1Y1S9A8</accession>
<dbReference type="Gene3D" id="3.40.50.12390">
    <property type="match status" value="2"/>
</dbReference>
<evidence type="ECO:0000259" key="5">
    <source>
        <dbReference type="Pfam" id="PF17846"/>
    </source>
</evidence>
<dbReference type="AlphaFoldDB" id="A0A1Y1S9A8"/>
<keyword evidence="3" id="KW-0269">Exonuclease</keyword>
<reference evidence="6 7" key="1">
    <citation type="journal article" date="2017" name="Environ. Microbiol.">
        <title>Decay of the glycolytic pathway and adaptation to intranuclear parasitism within Enterocytozoonidae microsporidia.</title>
        <authorList>
            <person name="Wiredu Boakye D."/>
            <person name="Jaroenlak P."/>
            <person name="Prachumwat A."/>
            <person name="Williams T.A."/>
            <person name="Bateman K.S."/>
            <person name="Itsathitphaisarn O."/>
            <person name="Sritunyalucksana K."/>
            <person name="Paszkiewicz K.H."/>
            <person name="Moore K.A."/>
            <person name="Stentiford G.D."/>
            <person name="Williams B.A."/>
        </authorList>
    </citation>
    <scope>NUCLEOTIDE SEQUENCE [LARGE SCALE GENOMIC DNA]</scope>
    <source>
        <strain evidence="6 7">GB1</strain>
    </source>
</reference>
<organism evidence="6 7">
    <name type="scientific">Enterospora canceri</name>
    <dbReference type="NCBI Taxonomy" id="1081671"/>
    <lineage>
        <taxon>Eukaryota</taxon>
        <taxon>Fungi</taxon>
        <taxon>Fungi incertae sedis</taxon>
        <taxon>Microsporidia</taxon>
        <taxon>Enterocytozoonidae</taxon>
        <taxon>Enterospora</taxon>
    </lineage>
</organism>
<feature type="domain" description="Xrn1 N-terminal" evidence="4">
    <location>
        <begin position="1"/>
        <end position="224"/>
    </location>
</feature>
<proteinExistence type="predicted"/>
<dbReference type="Proteomes" id="UP000192639">
    <property type="component" value="Unassembled WGS sequence"/>
</dbReference>
<dbReference type="InterPro" id="IPR041412">
    <property type="entry name" value="Xrn1_helical"/>
</dbReference>
<name>A0A1Y1S9A8_9MICR</name>
<dbReference type="Pfam" id="PF03159">
    <property type="entry name" value="XRN_N"/>
    <property type="match status" value="1"/>
</dbReference>
<dbReference type="VEuPathDB" id="MicrosporidiaDB:ECANGB1_1678"/>
<dbReference type="Pfam" id="PF17846">
    <property type="entry name" value="XRN_M"/>
    <property type="match status" value="1"/>
</dbReference>
<protein>
    <submittedName>
        <fullName evidence="6">XRN4</fullName>
    </submittedName>
</protein>
<evidence type="ECO:0000259" key="4">
    <source>
        <dbReference type="Pfam" id="PF03159"/>
    </source>
</evidence>
<keyword evidence="2" id="KW-0378">Hydrolase</keyword>
<dbReference type="OrthoDB" id="372487at2759"/>
<dbReference type="GO" id="GO:0005634">
    <property type="term" value="C:nucleus"/>
    <property type="evidence" value="ECO:0007669"/>
    <property type="project" value="TreeGrafter"/>
</dbReference>
<dbReference type="GO" id="GO:0004534">
    <property type="term" value="F:5'-3' RNA exonuclease activity"/>
    <property type="evidence" value="ECO:0007669"/>
    <property type="project" value="UniProtKB-ARBA"/>
</dbReference>